<sequence length="22" mass="2460">MLIILTASMTSQAPSHTALFYY</sequence>
<accession>A0A0E9T3A4</accession>
<dbReference type="EMBL" id="GBXM01060471">
    <property type="protein sequence ID" value="JAH48106.1"/>
    <property type="molecule type" value="Transcribed_RNA"/>
</dbReference>
<proteinExistence type="predicted"/>
<name>A0A0E9T3A4_ANGAN</name>
<reference evidence="1" key="1">
    <citation type="submission" date="2014-11" db="EMBL/GenBank/DDBJ databases">
        <authorList>
            <person name="Amaro Gonzalez C."/>
        </authorList>
    </citation>
    <scope>NUCLEOTIDE SEQUENCE</scope>
</reference>
<organism evidence="1">
    <name type="scientific">Anguilla anguilla</name>
    <name type="common">European freshwater eel</name>
    <name type="synonym">Muraena anguilla</name>
    <dbReference type="NCBI Taxonomy" id="7936"/>
    <lineage>
        <taxon>Eukaryota</taxon>
        <taxon>Metazoa</taxon>
        <taxon>Chordata</taxon>
        <taxon>Craniata</taxon>
        <taxon>Vertebrata</taxon>
        <taxon>Euteleostomi</taxon>
        <taxon>Actinopterygii</taxon>
        <taxon>Neopterygii</taxon>
        <taxon>Teleostei</taxon>
        <taxon>Anguilliformes</taxon>
        <taxon>Anguillidae</taxon>
        <taxon>Anguilla</taxon>
    </lineage>
</organism>
<evidence type="ECO:0000313" key="1">
    <source>
        <dbReference type="EMBL" id="JAH48106.1"/>
    </source>
</evidence>
<protein>
    <submittedName>
        <fullName evidence="1">Uncharacterized protein</fullName>
    </submittedName>
</protein>
<dbReference type="AlphaFoldDB" id="A0A0E9T3A4"/>
<reference evidence="1" key="2">
    <citation type="journal article" date="2015" name="Fish Shellfish Immunol.">
        <title>Early steps in the European eel (Anguilla anguilla)-Vibrio vulnificus interaction in the gills: Role of the RtxA13 toxin.</title>
        <authorList>
            <person name="Callol A."/>
            <person name="Pajuelo D."/>
            <person name="Ebbesson L."/>
            <person name="Teles M."/>
            <person name="MacKenzie S."/>
            <person name="Amaro C."/>
        </authorList>
    </citation>
    <scope>NUCLEOTIDE SEQUENCE</scope>
</reference>